<dbReference type="Proteomes" id="UP001501490">
    <property type="component" value="Unassembled WGS sequence"/>
</dbReference>
<keyword evidence="3" id="KW-1185">Reference proteome</keyword>
<organism evidence="2 3">
    <name type="scientific">Microlunatus ginsengisoli</name>
    <dbReference type="NCBI Taxonomy" id="363863"/>
    <lineage>
        <taxon>Bacteria</taxon>
        <taxon>Bacillati</taxon>
        <taxon>Actinomycetota</taxon>
        <taxon>Actinomycetes</taxon>
        <taxon>Propionibacteriales</taxon>
        <taxon>Propionibacteriaceae</taxon>
        <taxon>Microlunatus</taxon>
    </lineage>
</organism>
<evidence type="ECO:0000313" key="2">
    <source>
        <dbReference type="EMBL" id="GAA3635281.1"/>
    </source>
</evidence>
<feature type="region of interest" description="Disordered" evidence="1">
    <location>
        <begin position="1"/>
        <end position="55"/>
    </location>
</feature>
<name>A0ABP7ALU4_9ACTN</name>
<sequence>MTAQPITPSRRPAGSPAGGQFSPAPRPESATDLPLPGDADFAPSEADFADAGTPPPRYVYGTAAWDNASGGDAGVYGPDDDAADPDLMASIGEDRWFRSTRAGN</sequence>
<dbReference type="RefSeq" id="WP_344808333.1">
    <property type="nucleotide sequence ID" value="NZ_BAABAB010000036.1"/>
</dbReference>
<evidence type="ECO:0000256" key="1">
    <source>
        <dbReference type="SAM" id="MobiDB-lite"/>
    </source>
</evidence>
<gene>
    <name evidence="2" type="ORF">GCM10022236_42370</name>
</gene>
<evidence type="ECO:0000313" key="3">
    <source>
        <dbReference type="Proteomes" id="UP001501490"/>
    </source>
</evidence>
<reference evidence="3" key="1">
    <citation type="journal article" date="2019" name="Int. J. Syst. Evol. Microbiol.">
        <title>The Global Catalogue of Microorganisms (GCM) 10K type strain sequencing project: providing services to taxonomists for standard genome sequencing and annotation.</title>
        <authorList>
            <consortium name="The Broad Institute Genomics Platform"/>
            <consortium name="The Broad Institute Genome Sequencing Center for Infectious Disease"/>
            <person name="Wu L."/>
            <person name="Ma J."/>
        </authorList>
    </citation>
    <scope>NUCLEOTIDE SEQUENCE [LARGE SCALE GENOMIC DNA]</scope>
    <source>
        <strain evidence="3">JCM 16929</strain>
    </source>
</reference>
<accession>A0ABP7ALU4</accession>
<proteinExistence type="predicted"/>
<dbReference type="EMBL" id="BAABAB010000036">
    <property type="protein sequence ID" value="GAA3635281.1"/>
    <property type="molecule type" value="Genomic_DNA"/>
</dbReference>
<comment type="caution">
    <text evidence="2">The sequence shown here is derived from an EMBL/GenBank/DDBJ whole genome shotgun (WGS) entry which is preliminary data.</text>
</comment>
<protein>
    <submittedName>
        <fullName evidence="2">Uncharacterized protein</fullName>
    </submittedName>
</protein>